<comment type="caution">
    <text evidence="1">The sequence shown here is derived from an EMBL/GenBank/DDBJ whole genome shotgun (WGS) entry which is preliminary data.</text>
</comment>
<accession>A0A8H4ADQ9</accession>
<sequence>MSQEIQFERIEGETSQELGKRFEEFCAMLLKEFEKYGIVIDHVRKSGDLEDRCSVQSVVFKRNRHGRWWC</sequence>
<keyword evidence="2" id="KW-1185">Reference proteome</keyword>
<evidence type="ECO:0000313" key="1">
    <source>
        <dbReference type="EMBL" id="KAF0483237.1"/>
    </source>
</evidence>
<protein>
    <submittedName>
        <fullName evidence="1">Uncharacterized protein</fullName>
    </submittedName>
</protein>
<dbReference type="OrthoDB" id="2431093at2759"/>
<organism evidence="1 2">
    <name type="scientific">Gigaspora margarita</name>
    <dbReference type="NCBI Taxonomy" id="4874"/>
    <lineage>
        <taxon>Eukaryota</taxon>
        <taxon>Fungi</taxon>
        <taxon>Fungi incertae sedis</taxon>
        <taxon>Mucoromycota</taxon>
        <taxon>Glomeromycotina</taxon>
        <taxon>Glomeromycetes</taxon>
        <taxon>Diversisporales</taxon>
        <taxon>Gigasporaceae</taxon>
        <taxon>Gigaspora</taxon>
    </lineage>
</organism>
<evidence type="ECO:0000313" key="2">
    <source>
        <dbReference type="Proteomes" id="UP000439903"/>
    </source>
</evidence>
<proteinExistence type="predicted"/>
<dbReference type="Proteomes" id="UP000439903">
    <property type="component" value="Unassembled WGS sequence"/>
</dbReference>
<dbReference type="AlphaFoldDB" id="A0A8H4ADQ9"/>
<name>A0A8H4ADQ9_GIGMA</name>
<dbReference type="EMBL" id="WTPW01000749">
    <property type="protein sequence ID" value="KAF0483237.1"/>
    <property type="molecule type" value="Genomic_DNA"/>
</dbReference>
<gene>
    <name evidence="1" type="ORF">F8M41_023234</name>
</gene>
<reference evidence="1 2" key="1">
    <citation type="journal article" date="2019" name="Environ. Microbiol.">
        <title>At the nexus of three kingdoms: the genome of the mycorrhizal fungus Gigaspora margarita provides insights into plant, endobacterial and fungal interactions.</title>
        <authorList>
            <person name="Venice F."/>
            <person name="Ghignone S."/>
            <person name="Salvioli di Fossalunga A."/>
            <person name="Amselem J."/>
            <person name="Novero M."/>
            <person name="Xianan X."/>
            <person name="Sedzielewska Toro K."/>
            <person name="Morin E."/>
            <person name="Lipzen A."/>
            <person name="Grigoriev I.V."/>
            <person name="Henrissat B."/>
            <person name="Martin F.M."/>
            <person name="Bonfante P."/>
        </authorList>
    </citation>
    <scope>NUCLEOTIDE SEQUENCE [LARGE SCALE GENOMIC DNA]</scope>
    <source>
        <strain evidence="1 2">BEG34</strain>
    </source>
</reference>